<dbReference type="InterPro" id="IPR036866">
    <property type="entry name" value="RibonucZ/Hydroxyglut_hydro"/>
</dbReference>
<dbReference type="AlphaFoldDB" id="A0A381PTA6"/>
<dbReference type="PROSITE" id="PS51257">
    <property type="entry name" value="PROKAR_LIPOPROTEIN"/>
    <property type="match status" value="1"/>
</dbReference>
<proteinExistence type="predicted"/>
<dbReference type="PANTHER" id="PTHR42951">
    <property type="entry name" value="METALLO-BETA-LACTAMASE DOMAIN-CONTAINING"/>
    <property type="match status" value="1"/>
</dbReference>
<protein>
    <recommendedName>
        <fullName evidence="1">Metallo-beta-lactamase domain-containing protein</fullName>
    </recommendedName>
</protein>
<dbReference type="InterPro" id="IPR001279">
    <property type="entry name" value="Metallo-B-lactamas"/>
</dbReference>
<dbReference type="Pfam" id="PF00753">
    <property type="entry name" value="Lactamase_B"/>
    <property type="match status" value="1"/>
</dbReference>
<feature type="domain" description="Metallo-beta-lactamase" evidence="1">
    <location>
        <begin position="78"/>
        <end position="268"/>
    </location>
</feature>
<dbReference type="SMART" id="SM00849">
    <property type="entry name" value="Lactamase_B"/>
    <property type="match status" value="1"/>
</dbReference>
<dbReference type="Gene3D" id="3.60.15.10">
    <property type="entry name" value="Ribonuclease Z/Hydroxyacylglutathione hydrolase-like"/>
    <property type="match status" value="1"/>
</dbReference>
<dbReference type="EMBL" id="UINC01001057">
    <property type="protein sequence ID" value="SUZ69267.1"/>
    <property type="molecule type" value="Genomic_DNA"/>
</dbReference>
<accession>A0A381PTA6</accession>
<sequence>MKNLIFTLSALFILALVSSCQDDKTMYVENNTFQEICDNYPTAINAKLPLSDVSDDWFQVYESHNGVYSIIEPYQFQVSISHLIIGDDRAVLFDTGMGIFPIRPIVERITQLPIVVLNSHTHFDHVGGNAEFTDVLAINSVYTKTNMMGFEHDEIASDVIPEAFCGESPAGFDVEVYHTKPWSASKYIEDGDIIDLGGRILEVLHVPGHTPDAITLLDAKNRLLFTGDTFYDDNLWLFAPETNLDNYTSSIERLTGIEGDIKYLFGAHTSARVDAGRLSQVKASLEKLRSGKVQPDNKIGKRLIFHVDGVNFVTAQPVLDGKQGDISRGGSGLGSW</sequence>
<name>A0A381PTA6_9ZZZZ</name>
<evidence type="ECO:0000259" key="1">
    <source>
        <dbReference type="SMART" id="SM00849"/>
    </source>
</evidence>
<dbReference type="PANTHER" id="PTHR42951:SF4">
    <property type="entry name" value="ACYL-COENZYME A THIOESTERASE MBLAC2"/>
    <property type="match status" value="1"/>
</dbReference>
<reference evidence="2" key="1">
    <citation type="submission" date="2018-05" db="EMBL/GenBank/DDBJ databases">
        <authorList>
            <person name="Lanie J.A."/>
            <person name="Ng W.-L."/>
            <person name="Kazmierczak K.M."/>
            <person name="Andrzejewski T.M."/>
            <person name="Davidsen T.M."/>
            <person name="Wayne K.J."/>
            <person name="Tettelin H."/>
            <person name="Glass J.I."/>
            <person name="Rusch D."/>
            <person name="Podicherti R."/>
            <person name="Tsui H.-C.T."/>
            <person name="Winkler M.E."/>
        </authorList>
    </citation>
    <scope>NUCLEOTIDE SEQUENCE</scope>
</reference>
<organism evidence="2">
    <name type="scientific">marine metagenome</name>
    <dbReference type="NCBI Taxonomy" id="408172"/>
    <lineage>
        <taxon>unclassified sequences</taxon>
        <taxon>metagenomes</taxon>
        <taxon>ecological metagenomes</taxon>
    </lineage>
</organism>
<gene>
    <name evidence="2" type="ORF">METZ01_LOCUS22121</name>
</gene>
<dbReference type="SUPFAM" id="SSF56281">
    <property type="entry name" value="Metallo-hydrolase/oxidoreductase"/>
    <property type="match status" value="1"/>
</dbReference>
<dbReference type="InterPro" id="IPR050855">
    <property type="entry name" value="NDM-1-like"/>
</dbReference>
<evidence type="ECO:0000313" key="2">
    <source>
        <dbReference type="EMBL" id="SUZ69267.1"/>
    </source>
</evidence>